<feature type="repeat" description="PPR" evidence="2">
    <location>
        <begin position="286"/>
        <end position="320"/>
    </location>
</feature>
<dbReference type="Gene3D" id="1.25.40.10">
    <property type="entry name" value="Tetratricopeptide repeat domain"/>
    <property type="match status" value="5"/>
</dbReference>
<dbReference type="OMA" id="WTAMIDC"/>
<dbReference type="FunFam" id="1.25.40.10:FF:000285">
    <property type="entry name" value="Pentatricopeptide repeat-containing protein, chloroplastic"/>
    <property type="match status" value="1"/>
</dbReference>
<dbReference type="GO" id="GO:0009451">
    <property type="term" value="P:RNA modification"/>
    <property type="evidence" value="ECO:0000318"/>
    <property type="project" value="GO_Central"/>
</dbReference>
<dbReference type="RefSeq" id="XP_019055436.1">
    <property type="nucleotide sequence ID" value="XM_019199891.1"/>
</dbReference>
<dbReference type="PANTHER" id="PTHR47926">
    <property type="entry name" value="PENTATRICOPEPTIDE REPEAT-CONTAINING PROTEIN"/>
    <property type="match status" value="1"/>
</dbReference>
<sequence>MEGLSASYLLVNSIRIPTTIHLEPSRILRNKASTSRTTRDLPILPQTQPNRHKNSFKIPPRTQKFTEKDAFPSSLPLHTKNPLAIYKDIQRFAREGKLKEALTILDYLDKQGIPVNPTTFSSLLAACVRSKSLTEGRQIHAFIRINGLENNEFLCTKLVHMYASCGSIEEAKKVFDDIPCGSVYPWNALLRGGVIRGGRQYREVLETYSRMRDLGIELNEYSFSCLIKIFAGSSAFIQGMKTHALLIKNGFADGSVVLQTSLIDMYFKCGKIKLARRVFEEVLERDVVVWGAMIAGFSHNRLYREALQYLRQMRRQGINPNSAILTMILPVFGELWTRKLGQEIHAYVIKTKNYARQLFVQSALIDMYCKCGDMSSGRRVFYASTERNAVSWTALMSGYISNGSLEQALRSIVWMQQEGVKPDVVTIATVLPVCGEMKALKQGKEIHGYVVKNGFLPNVSIVTSLMVMYSKCGNLDYSCKLFHRMERRNVISWTAMIDSYLNNQCLEEAVGVFRLMQLSRYRPDSVAVARILSICGELGALKVGKELHGYVLKRDFESIPFICAELIKMYGRCGRINHARLVFNAIFTKGSMTWTAIIEAYGYNNQYRDALNLFNKMQSNGFSPNRYTFDVLLSICAKAGFVDEACQIFNSMVRRYNIKPSEGNFSCLIGLLTHLGRIEEAQRYIHMRSSLI</sequence>
<proteinExistence type="predicted"/>
<feature type="repeat" description="PPR" evidence="2">
    <location>
        <begin position="590"/>
        <end position="624"/>
    </location>
</feature>
<evidence type="ECO:0000256" key="2">
    <source>
        <dbReference type="PROSITE-ProRule" id="PRU00708"/>
    </source>
</evidence>
<feature type="repeat" description="PPR" evidence="2">
    <location>
        <begin position="625"/>
        <end position="660"/>
    </location>
</feature>
<dbReference type="InterPro" id="IPR011990">
    <property type="entry name" value="TPR-like_helical_dom_sf"/>
</dbReference>
<accession>A0A1U8QA37</accession>
<feature type="repeat" description="PPR" evidence="2">
    <location>
        <begin position="489"/>
        <end position="523"/>
    </location>
</feature>
<dbReference type="PROSITE" id="PS51375">
    <property type="entry name" value="PPR"/>
    <property type="match status" value="6"/>
</dbReference>
<feature type="region of interest" description="Disordered" evidence="3">
    <location>
        <begin position="31"/>
        <end position="63"/>
    </location>
</feature>
<feature type="repeat" description="PPR" evidence="2">
    <location>
        <begin position="151"/>
        <end position="185"/>
    </location>
</feature>
<dbReference type="RefSeq" id="XP_019055437.1">
    <property type="nucleotide sequence ID" value="XM_019199892.1"/>
</dbReference>
<dbReference type="OrthoDB" id="1891906at2759"/>
<dbReference type="STRING" id="4432.A0A1U8QA37"/>
<dbReference type="Pfam" id="PF01535">
    <property type="entry name" value="PPR"/>
    <property type="match status" value="6"/>
</dbReference>
<feature type="repeat" description="PPR" evidence="2">
    <location>
        <begin position="388"/>
        <end position="422"/>
    </location>
</feature>
<organism evidence="4 6">
    <name type="scientific">Nelumbo nucifera</name>
    <name type="common">Sacred lotus</name>
    <dbReference type="NCBI Taxonomy" id="4432"/>
    <lineage>
        <taxon>Eukaryota</taxon>
        <taxon>Viridiplantae</taxon>
        <taxon>Streptophyta</taxon>
        <taxon>Embryophyta</taxon>
        <taxon>Tracheophyta</taxon>
        <taxon>Spermatophyta</taxon>
        <taxon>Magnoliopsida</taxon>
        <taxon>Proteales</taxon>
        <taxon>Nelumbonaceae</taxon>
        <taxon>Nelumbo</taxon>
    </lineage>
</organism>
<dbReference type="FunFam" id="1.25.40.10:FF:001058">
    <property type="entry name" value="Pentatricopeptide repeat-containing protein chloroplastic"/>
    <property type="match status" value="1"/>
</dbReference>
<dbReference type="FunFam" id="1.25.40.10:FF:000073">
    <property type="entry name" value="Pentatricopeptide repeat-containing protein chloroplastic"/>
    <property type="match status" value="1"/>
</dbReference>
<dbReference type="InterPro" id="IPR002885">
    <property type="entry name" value="PPR_rpt"/>
</dbReference>
<dbReference type="AlphaFoldDB" id="A0A1U8QA37"/>
<reference evidence="5 6" key="1">
    <citation type="submission" date="2025-04" db="UniProtKB">
        <authorList>
            <consortium name="RefSeq"/>
        </authorList>
    </citation>
    <scope>IDENTIFICATION</scope>
</reference>
<protein>
    <submittedName>
        <fullName evidence="5 6">Pentatricopeptide repeat-containing protein At1g71460, chloroplastic</fullName>
    </submittedName>
</protein>
<keyword evidence="4" id="KW-1185">Reference proteome</keyword>
<name>A0A1U8QA37_NELNU</name>
<evidence type="ECO:0000256" key="1">
    <source>
        <dbReference type="ARBA" id="ARBA00022737"/>
    </source>
</evidence>
<evidence type="ECO:0000313" key="6">
    <source>
        <dbReference type="RefSeq" id="XP_019055437.1"/>
    </source>
</evidence>
<dbReference type="GeneID" id="104610151"/>
<dbReference type="GO" id="GO:0003723">
    <property type="term" value="F:RNA binding"/>
    <property type="evidence" value="ECO:0000318"/>
    <property type="project" value="GO_Central"/>
</dbReference>
<dbReference type="Proteomes" id="UP000189703">
    <property type="component" value="Unplaced"/>
</dbReference>
<keyword evidence="1" id="KW-0677">Repeat</keyword>
<dbReference type="KEGG" id="nnu:104610151"/>
<evidence type="ECO:0000313" key="4">
    <source>
        <dbReference type="Proteomes" id="UP000189703"/>
    </source>
</evidence>
<evidence type="ECO:0000256" key="3">
    <source>
        <dbReference type="SAM" id="MobiDB-lite"/>
    </source>
</evidence>
<dbReference type="FunFam" id="1.25.40.10:FF:000031">
    <property type="entry name" value="Pentatricopeptide repeat-containing protein mitochondrial"/>
    <property type="match status" value="1"/>
</dbReference>
<dbReference type="InterPro" id="IPR046960">
    <property type="entry name" value="PPR_At4g14850-like_plant"/>
</dbReference>
<dbReference type="NCBIfam" id="TIGR00756">
    <property type="entry name" value="PPR"/>
    <property type="match status" value="5"/>
</dbReference>
<evidence type="ECO:0000313" key="5">
    <source>
        <dbReference type="RefSeq" id="XP_019055436.1"/>
    </source>
</evidence>
<dbReference type="eggNOG" id="KOG4197">
    <property type="taxonomic scope" value="Eukaryota"/>
</dbReference>
<dbReference type="Pfam" id="PF13041">
    <property type="entry name" value="PPR_2"/>
    <property type="match status" value="2"/>
</dbReference>
<dbReference type="PANTHER" id="PTHR47926:SF354">
    <property type="entry name" value="REPEAT (PPR-LIKE) SUPERFAMILY PROTEIN, PUTATIVE-RELATED"/>
    <property type="match status" value="1"/>
</dbReference>
<gene>
    <name evidence="5 6" type="primary">LOC104610151</name>
</gene>